<accession>A0A8S1DU12</accession>
<evidence type="ECO:0000313" key="2">
    <source>
        <dbReference type="Proteomes" id="UP000494165"/>
    </source>
</evidence>
<proteinExistence type="predicted"/>
<comment type="caution">
    <text evidence="1">The sequence shown here is derived from an EMBL/GenBank/DDBJ whole genome shotgun (WGS) entry which is preliminary data.</text>
</comment>
<dbReference type="EMBL" id="CADEPI010000324">
    <property type="protein sequence ID" value="CAB3383788.1"/>
    <property type="molecule type" value="Genomic_DNA"/>
</dbReference>
<dbReference type="AlphaFoldDB" id="A0A8S1DU12"/>
<protein>
    <submittedName>
        <fullName evidence="1">Uncharacterized protein</fullName>
    </submittedName>
</protein>
<gene>
    <name evidence="1" type="ORF">CLODIP_2_CD03481</name>
</gene>
<evidence type="ECO:0000313" key="1">
    <source>
        <dbReference type="EMBL" id="CAB3383788.1"/>
    </source>
</evidence>
<dbReference type="Proteomes" id="UP000494165">
    <property type="component" value="Unassembled WGS sequence"/>
</dbReference>
<reference evidence="1 2" key="1">
    <citation type="submission" date="2020-04" db="EMBL/GenBank/DDBJ databases">
        <authorList>
            <person name="Alioto T."/>
            <person name="Alioto T."/>
            <person name="Gomez Garrido J."/>
        </authorList>
    </citation>
    <scope>NUCLEOTIDE SEQUENCE [LARGE SCALE GENOMIC DNA]</scope>
</reference>
<organism evidence="1 2">
    <name type="scientific">Cloeon dipterum</name>
    <dbReference type="NCBI Taxonomy" id="197152"/>
    <lineage>
        <taxon>Eukaryota</taxon>
        <taxon>Metazoa</taxon>
        <taxon>Ecdysozoa</taxon>
        <taxon>Arthropoda</taxon>
        <taxon>Hexapoda</taxon>
        <taxon>Insecta</taxon>
        <taxon>Pterygota</taxon>
        <taxon>Palaeoptera</taxon>
        <taxon>Ephemeroptera</taxon>
        <taxon>Pisciforma</taxon>
        <taxon>Baetidae</taxon>
        <taxon>Cloeon</taxon>
    </lineage>
</organism>
<sequence length="118" mass="13379">MKDASSDTTSVSSVLLVLSRLTQGDDVPVELTQTTDEFLLRDCADWRDEVFAEGRELLAKAGFEVEAKLTPSAFNEYTKLYMRILDLYWHLQDLIKEEKAKLDEKVAAAATVSHLKRK</sequence>
<keyword evidence="2" id="KW-1185">Reference proteome</keyword>
<name>A0A8S1DU12_9INSE</name>